<gene>
    <name evidence="1" type="ORF">D917_04258</name>
</gene>
<protein>
    <submittedName>
        <fullName evidence="1">Uncharacterized protein</fullName>
    </submittedName>
</protein>
<evidence type="ECO:0000313" key="1">
    <source>
        <dbReference type="EMBL" id="OUC40224.1"/>
    </source>
</evidence>
<accession>A0A1Y3E519</accession>
<comment type="caution">
    <text evidence="1">The sequence shown here is derived from an EMBL/GenBank/DDBJ whole genome shotgun (WGS) entry which is preliminary data.</text>
</comment>
<organism evidence="1 2">
    <name type="scientific">Trichinella nativa</name>
    <dbReference type="NCBI Taxonomy" id="6335"/>
    <lineage>
        <taxon>Eukaryota</taxon>
        <taxon>Metazoa</taxon>
        <taxon>Ecdysozoa</taxon>
        <taxon>Nematoda</taxon>
        <taxon>Enoplea</taxon>
        <taxon>Dorylaimia</taxon>
        <taxon>Trichinellida</taxon>
        <taxon>Trichinellidae</taxon>
        <taxon>Trichinella</taxon>
    </lineage>
</organism>
<dbReference type="EMBL" id="LVZM01023167">
    <property type="protein sequence ID" value="OUC40224.1"/>
    <property type="molecule type" value="Genomic_DNA"/>
</dbReference>
<evidence type="ECO:0000313" key="2">
    <source>
        <dbReference type="Proteomes" id="UP000243006"/>
    </source>
</evidence>
<dbReference type="Proteomes" id="UP000243006">
    <property type="component" value="Unassembled WGS sequence"/>
</dbReference>
<reference evidence="1 2" key="1">
    <citation type="submission" date="2015-04" db="EMBL/GenBank/DDBJ databases">
        <title>Draft genome of the roundworm Trichinella nativa.</title>
        <authorList>
            <person name="Mitreva M."/>
        </authorList>
    </citation>
    <scope>NUCLEOTIDE SEQUENCE [LARGE SCALE GENOMIC DNA]</scope>
    <source>
        <strain evidence="1 2">ISS45</strain>
    </source>
</reference>
<proteinExistence type="predicted"/>
<dbReference type="AlphaFoldDB" id="A0A1Y3E519"/>
<sequence>MSCKIVFQLSKVSVNHENDIIVCRLQAEIELLIFPWTNFEKRIIILLRFSRDCIIISKKWLVGEEEASWMCRRAVVINWH</sequence>
<name>A0A1Y3E519_9BILA</name>